<keyword evidence="3" id="KW-1185">Reference proteome</keyword>
<gene>
    <name evidence="2" type="ORF">NOR51B_1758</name>
</gene>
<organism evidence="2 3">
    <name type="scientific">Luminiphilus syltensis NOR5-1B</name>
    <dbReference type="NCBI Taxonomy" id="565045"/>
    <lineage>
        <taxon>Bacteria</taxon>
        <taxon>Pseudomonadati</taxon>
        <taxon>Pseudomonadota</taxon>
        <taxon>Gammaproteobacteria</taxon>
        <taxon>Cellvibrionales</taxon>
        <taxon>Halieaceae</taxon>
        <taxon>Luminiphilus</taxon>
    </lineage>
</organism>
<dbReference type="Proteomes" id="UP000004699">
    <property type="component" value="Unassembled WGS sequence"/>
</dbReference>
<evidence type="ECO:0000313" key="3">
    <source>
        <dbReference type="Proteomes" id="UP000004699"/>
    </source>
</evidence>
<keyword evidence="1" id="KW-1133">Transmembrane helix</keyword>
<sequence length="78" mass="8356">MENLMSQTTDDSGEKSEKMGLREILSSVFAAALGVQSSKNRERDFKSGSFGVFIIAGLLFTALFIGGVITVVQLVVPD</sequence>
<dbReference type="AlphaFoldDB" id="B8KQY3"/>
<protein>
    <recommendedName>
        <fullName evidence="4">DUF2970 domain-containing protein</fullName>
    </recommendedName>
</protein>
<dbReference type="Pfam" id="PF11174">
    <property type="entry name" value="DUF2970"/>
    <property type="match status" value="1"/>
</dbReference>
<name>B8KQY3_9GAMM</name>
<dbReference type="HOGENOM" id="CLU_180692_2_0_6"/>
<dbReference type="STRING" id="565045.NOR51B_1758"/>
<keyword evidence="1" id="KW-0812">Transmembrane</keyword>
<dbReference type="eggNOG" id="ENOG5033AS4">
    <property type="taxonomic scope" value="Bacteria"/>
</dbReference>
<evidence type="ECO:0000313" key="2">
    <source>
        <dbReference type="EMBL" id="EED35811.1"/>
    </source>
</evidence>
<accession>B8KQY3</accession>
<dbReference type="InterPro" id="IPR021344">
    <property type="entry name" value="DUF2970"/>
</dbReference>
<evidence type="ECO:0000256" key="1">
    <source>
        <dbReference type="SAM" id="Phobius"/>
    </source>
</evidence>
<keyword evidence="1" id="KW-0472">Membrane</keyword>
<proteinExistence type="predicted"/>
<feature type="transmembrane region" description="Helical" evidence="1">
    <location>
        <begin position="50"/>
        <end position="76"/>
    </location>
</feature>
<reference evidence="3" key="1">
    <citation type="journal article" date="2013" name="BMC Microbiol.">
        <title>Taxonomy and evolution of bacteriochlorophyll a-containing members of the OM60/NOR5 clade of marine gammaproteobacteria: description of Luminiphilus syltensis gen. nov., sp. nov., reclassification of Haliea rubra as Pseudohaliea rubra gen. nov., comb. nov., and emendation of Chromatocurvus halotolerans.</title>
        <authorList>
            <person name="Spring S."/>
            <person name="Riedel T."/>
            <person name="Sproer C."/>
            <person name="Yan S."/>
            <person name="Harder J."/>
            <person name="Fuchs B.M."/>
        </authorList>
    </citation>
    <scope>NUCLEOTIDE SEQUENCE [LARGE SCALE GENOMIC DNA]</scope>
    <source>
        <strain evidence="3">NOR51-B</strain>
    </source>
</reference>
<evidence type="ECO:0008006" key="4">
    <source>
        <dbReference type="Google" id="ProtNLM"/>
    </source>
</evidence>
<dbReference type="EMBL" id="DS999411">
    <property type="protein sequence ID" value="EED35811.1"/>
    <property type="molecule type" value="Genomic_DNA"/>
</dbReference>